<evidence type="ECO:0000256" key="2">
    <source>
        <dbReference type="ARBA" id="ARBA00007145"/>
    </source>
</evidence>
<dbReference type="EC" id="6.3.5.1" evidence="8"/>
<comment type="catalytic activity">
    <reaction evidence="7 8">
        <text>deamido-NAD(+) + L-glutamine + ATP + H2O = L-glutamate + AMP + diphosphate + NAD(+) + H(+)</text>
        <dbReference type="Rhea" id="RHEA:24384"/>
        <dbReference type="ChEBI" id="CHEBI:15377"/>
        <dbReference type="ChEBI" id="CHEBI:15378"/>
        <dbReference type="ChEBI" id="CHEBI:29985"/>
        <dbReference type="ChEBI" id="CHEBI:30616"/>
        <dbReference type="ChEBI" id="CHEBI:33019"/>
        <dbReference type="ChEBI" id="CHEBI:57540"/>
        <dbReference type="ChEBI" id="CHEBI:58359"/>
        <dbReference type="ChEBI" id="CHEBI:58437"/>
        <dbReference type="ChEBI" id="CHEBI:456215"/>
        <dbReference type="EC" id="6.3.5.1"/>
    </reaction>
</comment>
<dbReference type="InterPro" id="IPR036526">
    <property type="entry name" value="C-N_Hydrolase_sf"/>
</dbReference>
<keyword evidence="11" id="KW-1185">Reference proteome</keyword>
<feature type="domain" description="CN hydrolase" evidence="9">
    <location>
        <begin position="6"/>
        <end position="276"/>
    </location>
</feature>
<dbReference type="InterPro" id="IPR003694">
    <property type="entry name" value="NAD_synthase"/>
</dbReference>
<evidence type="ECO:0000256" key="6">
    <source>
        <dbReference type="ARBA" id="ARBA00023027"/>
    </source>
</evidence>
<dbReference type="Pfam" id="PF02540">
    <property type="entry name" value="NAD_synthase"/>
    <property type="match status" value="1"/>
</dbReference>
<sequence length="706" mass="79672">MGRRLVTIATTNLNQWALDWEGNLARIKQSIVEAKSKGARLRVGPELEVCGYGCLDHYLESDVYEHSMEMLYEIMKDKSLHDIVIDIGMPVSHKSLRFNCRVILLNGKILLIRPKLFLANDGNYREMRYFTPSTPNHLQPFNILSSKIRELQNSSTCPFGDALLQFVDTTLGVETCEELFTPNAPHILMALNGAEIFSNASGSHHALRKLDQRLSLMRDATAKNGGIYIYANQQGMDGDRLYYDGCSTIICNSDIVARGSQFSLNDVEVVTATIDLKRVVDHRYAPSRGMQAVAAPPYQKIFVPFALCASEDVGATRIPSVPIAAQLHAPEEEIALGPAAWLWDYLRRSKAAGFLIPLSGGLDSCSTATLVFSMCRMVFKALEEGNEQVKEDVKRIAGAHREEGWMPKSPQDLCNTILHTVYMAMSKQSSEETSSRALRLSEAIGSYHLRLEIDDVYRAERDLLKSTNNFTPTFEGSNAENLALQNIQARTRMVTAYYYAQMLPTVRKRKGGGSLLVLGSANCDEALRGYYTKYDASAADINPIGSISKVDLKKFLAWAEREFALPILHEFLDATPTAELQPITESYTQSDEADMGMTYAELSVFGKLRKEERLGAFGMFERLLEEWRDQHSPREIATKVKRFIHFYSINRHKMTILTPSYHAENYSPDDNRFDLRPFCYPGQYGGWAFKKIDEEVERLEKRERGE</sequence>
<dbReference type="NCBIfam" id="TIGR00552">
    <property type="entry name" value="nadE"/>
    <property type="match status" value="1"/>
</dbReference>
<proteinExistence type="inferred from homology"/>
<dbReference type="GO" id="GO:0004359">
    <property type="term" value="F:glutaminase activity"/>
    <property type="evidence" value="ECO:0007669"/>
    <property type="project" value="InterPro"/>
</dbReference>
<dbReference type="Pfam" id="PF00795">
    <property type="entry name" value="CN_hydrolase"/>
    <property type="match status" value="1"/>
</dbReference>
<dbReference type="GO" id="GO:0005737">
    <property type="term" value="C:cytoplasm"/>
    <property type="evidence" value="ECO:0007669"/>
    <property type="project" value="InterPro"/>
</dbReference>
<evidence type="ECO:0000256" key="1">
    <source>
        <dbReference type="ARBA" id="ARBA00005188"/>
    </source>
</evidence>
<dbReference type="AlphaFoldDB" id="A0A2V1E0M9"/>
<dbReference type="CDD" id="cd00553">
    <property type="entry name" value="NAD_synthase"/>
    <property type="match status" value="1"/>
</dbReference>
<dbReference type="Proteomes" id="UP000244855">
    <property type="component" value="Unassembled WGS sequence"/>
</dbReference>
<keyword evidence="5 8" id="KW-0067">ATP-binding</keyword>
<keyword evidence="3 8" id="KW-0436">Ligase</keyword>
<evidence type="ECO:0000313" key="11">
    <source>
        <dbReference type="Proteomes" id="UP000244855"/>
    </source>
</evidence>
<evidence type="ECO:0000256" key="5">
    <source>
        <dbReference type="ARBA" id="ARBA00022840"/>
    </source>
</evidence>
<dbReference type="CDD" id="cd07570">
    <property type="entry name" value="GAT_Gln-NAD-synth"/>
    <property type="match status" value="1"/>
</dbReference>
<dbReference type="GO" id="GO:0003952">
    <property type="term" value="F:NAD+ synthase (glutamine-hydrolyzing) activity"/>
    <property type="evidence" value="ECO:0007669"/>
    <property type="project" value="UniProtKB-UniRule"/>
</dbReference>
<reference evidence="10 11" key="1">
    <citation type="journal article" date="2018" name="Sci. Rep.">
        <title>Comparative genomics provides insights into the lifestyle and reveals functional heterogeneity of dark septate endophytic fungi.</title>
        <authorList>
            <person name="Knapp D.G."/>
            <person name="Nemeth J.B."/>
            <person name="Barry K."/>
            <person name="Hainaut M."/>
            <person name="Henrissat B."/>
            <person name="Johnson J."/>
            <person name="Kuo A."/>
            <person name="Lim J.H.P."/>
            <person name="Lipzen A."/>
            <person name="Nolan M."/>
            <person name="Ohm R.A."/>
            <person name="Tamas L."/>
            <person name="Grigoriev I.V."/>
            <person name="Spatafora J.W."/>
            <person name="Nagy L.G."/>
            <person name="Kovacs G.M."/>
        </authorList>
    </citation>
    <scope>NUCLEOTIDE SEQUENCE [LARGE SCALE GENOMIC DNA]</scope>
    <source>
        <strain evidence="10 11">DSE2036</strain>
    </source>
</reference>
<dbReference type="UniPathway" id="UPA00253">
    <property type="reaction ID" value="UER00334"/>
</dbReference>
<dbReference type="InterPro" id="IPR022310">
    <property type="entry name" value="NAD/GMP_synthase"/>
</dbReference>
<evidence type="ECO:0000256" key="3">
    <source>
        <dbReference type="ARBA" id="ARBA00022598"/>
    </source>
</evidence>
<dbReference type="SUPFAM" id="SSF56317">
    <property type="entry name" value="Carbon-nitrogen hydrolase"/>
    <property type="match status" value="1"/>
</dbReference>
<accession>A0A2V1E0M9</accession>
<dbReference type="GO" id="GO:0009435">
    <property type="term" value="P:NAD+ biosynthetic process"/>
    <property type="evidence" value="ECO:0007669"/>
    <property type="project" value="UniProtKB-UniRule"/>
</dbReference>
<dbReference type="InterPro" id="IPR003010">
    <property type="entry name" value="C-N_Hydrolase"/>
</dbReference>
<dbReference type="PANTHER" id="PTHR23090:SF9">
    <property type="entry name" value="GLUTAMINE-DEPENDENT NAD(+) SYNTHETASE"/>
    <property type="match status" value="1"/>
</dbReference>
<dbReference type="EMBL" id="KZ805324">
    <property type="protein sequence ID" value="PVI04108.1"/>
    <property type="molecule type" value="Genomic_DNA"/>
</dbReference>
<organism evidence="10 11">
    <name type="scientific">Periconia macrospinosa</name>
    <dbReference type="NCBI Taxonomy" id="97972"/>
    <lineage>
        <taxon>Eukaryota</taxon>
        <taxon>Fungi</taxon>
        <taxon>Dikarya</taxon>
        <taxon>Ascomycota</taxon>
        <taxon>Pezizomycotina</taxon>
        <taxon>Dothideomycetes</taxon>
        <taxon>Pleosporomycetidae</taxon>
        <taxon>Pleosporales</taxon>
        <taxon>Massarineae</taxon>
        <taxon>Periconiaceae</taxon>
        <taxon>Periconia</taxon>
    </lineage>
</organism>
<dbReference type="PANTHER" id="PTHR23090">
    <property type="entry name" value="NH 3 /GLUTAMINE-DEPENDENT NAD + SYNTHETASE"/>
    <property type="match status" value="1"/>
</dbReference>
<dbReference type="GO" id="GO:0005524">
    <property type="term" value="F:ATP binding"/>
    <property type="evidence" value="ECO:0007669"/>
    <property type="project" value="UniProtKB-UniRule"/>
</dbReference>
<dbReference type="Gene3D" id="3.60.110.10">
    <property type="entry name" value="Carbon-nitrogen hydrolase"/>
    <property type="match status" value="1"/>
</dbReference>
<dbReference type="PIRSF" id="PIRSF006630">
    <property type="entry name" value="NADS_GAT"/>
    <property type="match status" value="1"/>
</dbReference>
<dbReference type="OrthoDB" id="2020662at2759"/>
<comment type="similarity">
    <text evidence="2 8">In the C-terminal section; belongs to the NAD synthetase family.</text>
</comment>
<evidence type="ECO:0000256" key="4">
    <source>
        <dbReference type="ARBA" id="ARBA00022741"/>
    </source>
</evidence>
<dbReference type="InterPro" id="IPR014729">
    <property type="entry name" value="Rossmann-like_a/b/a_fold"/>
</dbReference>
<dbReference type="FunFam" id="3.40.50.620:FF:000036">
    <property type="entry name" value="Glutamine-dependent NAD(+) synthetase"/>
    <property type="match status" value="1"/>
</dbReference>
<gene>
    <name evidence="10" type="ORF">DM02DRAFT_586605</name>
</gene>
<dbReference type="Gene3D" id="3.40.50.620">
    <property type="entry name" value="HUPs"/>
    <property type="match status" value="1"/>
</dbReference>
<dbReference type="FunFam" id="3.60.110.10:FF:000003">
    <property type="entry name" value="Glutamine-dependent NAD(+) synthetase"/>
    <property type="match status" value="1"/>
</dbReference>
<evidence type="ECO:0000259" key="9">
    <source>
        <dbReference type="PROSITE" id="PS50263"/>
    </source>
</evidence>
<evidence type="ECO:0000256" key="7">
    <source>
        <dbReference type="ARBA" id="ARBA00052340"/>
    </source>
</evidence>
<dbReference type="PROSITE" id="PS50263">
    <property type="entry name" value="CN_HYDROLASE"/>
    <property type="match status" value="1"/>
</dbReference>
<dbReference type="HAMAP" id="MF_02090">
    <property type="entry name" value="NadE_glutamine_dep"/>
    <property type="match status" value="1"/>
</dbReference>
<keyword evidence="4 8" id="KW-0547">Nucleotide-binding</keyword>
<dbReference type="SUPFAM" id="SSF52402">
    <property type="entry name" value="Adenine nucleotide alpha hydrolases-like"/>
    <property type="match status" value="1"/>
</dbReference>
<name>A0A2V1E0M9_9PLEO</name>
<protein>
    <recommendedName>
        <fullName evidence="8">Glutamine-dependent NAD(+) synthetase</fullName>
        <ecNumber evidence="8">6.3.5.1</ecNumber>
    </recommendedName>
    <alternativeName>
        <fullName evidence="8">NAD(+) synthase [glutamine-hydrolyzing]</fullName>
    </alternativeName>
</protein>
<evidence type="ECO:0000256" key="8">
    <source>
        <dbReference type="PIRNR" id="PIRNR006630"/>
    </source>
</evidence>
<keyword evidence="6 8" id="KW-0520">NAD</keyword>
<dbReference type="STRING" id="97972.A0A2V1E0M9"/>
<dbReference type="InterPro" id="IPR014445">
    <property type="entry name" value="Gln-dep_NAD_synthase"/>
</dbReference>
<comment type="pathway">
    <text evidence="1 8">Cofactor biosynthesis; NAD(+) biosynthesis; NAD(+) from deamido-NAD(+) (L-Gln route): step 1/1.</text>
</comment>
<evidence type="ECO:0000313" key="10">
    <source>
        <dbReference type="EMBL" id="PVI04108.1"/>
    </source>
</evidence>